<keyword evidence="8" id="KW-0812">Transmembrane</keyword>
<keyword evidence="8" id="KW-0472">Membrane</keyword>
<dbReference type="InterPro" id="IPR027417">
    <property type="entry name" value="P-loop_NTPase"/>
</dbReference>
<dbReference type="Pfam" id="PF17123">
    <property type="entry name" value="zf-RING_11"/>
    <property type="match status" value="1"/>
</dbReference>
<feature type="domain" description="RING-type" evidence="9">
    <location>
        <begin position="290"/>
        <end position="338"/>
    </location>
</feature>
<dbReference type="GO" id="GO:0016705">
    <property type="term" value="F:oxidoreductase activity, acting on paired donors, with incorporation or reduction of molecular oxygen"/>
    <property type="evidence" value="ECO:0007669"/>
    <property type="project" value="InterPro"/>
</dbReference>
<dbReference type="GO" id="GO:0005524">
    <property type="term" value="F:ATP binding"/>
    <property type="evidence" value="ECO:0007669"/>
    <property type="project" value="InterPro"/>
</dbReference>
<reference evidence="11" key="1">
    <citation type="submission" date="2021-02" db="EMBL/GenBank/DDBJ databases">
        <authorList>
            <person name="Dougan E. K."/>
            <person name="Rhodes N."/>
            <person name="Thang M."/>
            <person name="Chan C."/>
        </authorList>
    </citation>
    <scope>NUCLEOTIDE SEQUENCE</scope>
</reference>
<dbReference type="InterPro" id="IPR002401">
    <property type="entry name" value="Cyt_P450_E_grp-I"/>
</dbReference>
<evidence type="ECO:0000256" key="6">
    <source>
        <dbReference type="PROSITE-ProRule" id="PRU00175"/>
    </source>
</evidence>
<feature type="domain" description="Helicase ATP-binding" evidence="10">
    <location>
        <begin position="129"/>
        <end position="211"/>
    </location>
</feature>
<dbReference type="Gene3D" id="1.10.630.10">
    <property type="entry name" value="Cytochrome P450"/>
    <property type="match status" value="1"/>
</dbReference>
<dbReference type="AlphaFoldDB" id="A0A813ECS4"/>
<evidence type="ECO:0000256" key="7">
    <source>
        <dbReference type="SAM" id="MobiDB-lite"/>
    </source>
</evidence>
<sequence length="920" mass="103313">MAEPQGHDMFGREAPIPQVDDGDWLRRPLPPLHKDFYLNNPDPQLQTEQYCWGNLEAAHPVLGKRSDAEAEEYRRSHGILVQATSPKGRPAPKPFQSFQETSFPGFVEELAIELFTTDARPFPIQAQAWPCALCGADVVAVAPTGSGKTLAFLLPGLVHIMAQPVLEAGEGPIALILEPTRELAQQTLAVAQRFCEKMREESSIQDDHVMSVFVAAEKRGQMQPWILVFTSIGIGLGIIATLALGLAIRAFYLNSVRFEPGVQPTTSSFTVAELAELTFPEVGVLDELVCAICLDAVVPGDPARRLSCGHAFHSSCIGSWWKCSLQSSDGKATCPSCRSSFLRFAASHQMHQFWTGTSATTNTPRLSFAQTVALRKTERKIFKAYGLLSPTQVVVQFILDRLRTRRMYRMLRGVPMAAMPPLGFMGNIPHMVQQLRRIHAFRDEISRGFGVCWTRGILGDDQSVFLLVRDPACIRHFLKDAFAKYTKPFQNRDIMAMYFHEWLGDGIFSARHGPTAPDGGRLWSIQRKIAAHIFSRTNFTNFMQDVFQSKADRLCAVLSEASLKSKGQAVDMQSLFFKFTMDSVMSIFFGEKTDLIGGQSNLYGQAFDEAHECLIRYVFSSLPFNKVTSFLPWPFGGWNGLSWRLHAALSPTCRRFRAARQTLDAEAYRLIRNCRADPNLSQRRDLLALFVQSKENFSDGFLRDVVLSFVIAGRDTTACLLSWMFYALATNPDVQAELCREVDEKLVRKDQDQDQLPGWRSLSHTEMPFLHGVLYETLRLWPPVPVDLKQATEDDVLPDGTPVPRNAKVVFIPYAMGRDPANYPDPEAFRPQRWIPFVAPAPHEFPVFQAGPRICLGMDMAIFEAKLVAATLLRRFRFELQEGQAELITYGYKLTMNVCNDLGQEKESDHLWLVATPRGP</sequence>
<dbReference type="CDD" id="cd16448">
    <property type="entry name" value="RING-H2"/>
    <property type="match status" value="1"/>
</dbReference>
<proteinExistence type="inferred from homology"/>
<dbReference type="PROSITE" id="PS51192">
    <property type="entry name" value="HELICASE_ATP_BIND_1"/>
    <property type="match status" value="1"/>
</dbReference>
<dbReference type="Gene3D" id="3.40.50.300">
    <property type="entry name" value="P-loop containing nucleotide triphosphate hydrolases"/>
    <property type="match status" value="1"/>
</dbReference>
<keyword evidence="3" id="KW-0560">Oxidoreductase</keyword>
<feature type="transmembrane region" description="Helical" evidence="8">
    <location>
        <begin position="410"/>
        <end position="428"/>
    </location>
</feature>
<dbReference type="EMBL" id="CAJNNV010008110">
    <property type="protein sequence ID" value="CAE8595782.1"/>
    <property type="molecule type" value="Genomic_DNA"/>
</dbReference>
<comment type="similarity">
    <text evidence="1">Belongs to the cytochrome P450 family.</text>
</comment>
<dbReference type="InterPro" id="IPR011545">
    <property type="entry name" value="DEAD/DEAH_box_helicase_dom"/>
</dbReference>
<dbReference type="InterPro" id="IPR001841">
    <property type="entry name" value="Znf_RING"/>
</dbReference>
<evidence type="ECO:0000256" key="2">
    <source>
        <dbReference type="ARBA" id="ARBA00022723"/>
    </source>
</evidence>
<name>A0A813ECS4_POLGL</name>
<dbReference type="SUPFAM" id="SSF57850">
    <property type="entry name" value="RING/U-box"/>
    <property type="match status" value="1"/>
</dbReference>
<dbReference type="GO" id="GO:0003676">
    <property type="term" value="F:nucleic acid binding"/>
    <property type="evidence" value="ECO:0007669"/>
    <property type="project" value="InterPro"/>
</dbReference>
<dbReference type="SUPFAM" id="SSF52540">
    <property type="entry name" value="P-loop containing nucleoside triphosphate hydrolases"/>
    <property type="match status" value="1"/>
</dbReference>
<keyword evidence="4 5" id="KW-0408">Iron</keyword>
<comment type="caution">
    <text evidence="11">The sequence shown here is derived from an EMBL/GenBank/DDBJ whole genome shotgun (WGS) entry which is preliminary data.</text>
</comment>
<dbReference type="PRINTS" id="PR00385">
    <property type="entry name" value="P450"/>
</dbReference>
<keyword evidence="5" id="KW-0349">Heme</keyword>
<dbReference type="GO" id="GO:0008270">
    <property type="term" value="F:zinc ion binding"/>
    <property type="evidence" value="ECO:0007669"/>
    <property type="project" value="UniProtKB-KW"/>
</dbReference>
<accession>A0A813ECS4</accession>
<evidence type="ECO:0000256" key="8">
    <source>
        <dbReference type="SAM" id="Phobius"/>
    </source>
</evidence>
<dbReference type="GO" id="GO:0020037">
    <property type="term" value="F:heme binding"/>
    <property type="evidence" value="ECO:0007669"/>
    <property type="project" value="InterPro"/>
</dbReference>
<evidence type="ECO:0000256" key="1">
    <source>
        <dbReference type="ARBA" id="ARBA00010617"/>
    </source>
</evidence>
<dbReference type="GO" id="GO:0005506">
    <property type="term" value="F:iron ion binding"/>
    <property type="evidence" value="ECO:0007669"/>
    <property type="project" value="InterPro"/>
</dbReference>
<feature type="compositionally biased region" description="Basic and acidic residues" evidence="7">
    <location>
        <begin position="1"/>
        <end position="11"/>
    </location>
</feature>
<evidence type="ECO:0000256" key="4">
    <source>
        <dbReference type="ARBA" id="ARBA00023004"/>
    </source>
</evidence>
<dbReference type="InterPro" id="IPR001128">
    <property type="entry name" value="Cyt_P450"/>
</dbReference>
<comment type="cofactor">
    <cofactor evidence="5">
        <name>heme</name>
        <dbReference type="ChEBI" id="CHEBI:30413"/>
    </cofactor>
</comment>
<keyword evidence="12" id="KW-1185">Reference proteome</keyword>
<dbReference type="PANTHER" id="PTHR24296">
    <property type="entry name" value="CYTOCHROME P450"/>
    <property type="match status" value="1"/>
</dbReference>
<organism evidence="11 12">
    <name type="scientific">Polarella glacialis</name>
    <name type="common">Dinoflagellate</name>
    <dbReference type="NCBI Taxonomy" id="89957"/>
    <lineage>
        <taxon>Eukaryota</taxon>
        <taxon>Sar</taxon>
        <taxon>Alveolata</taxon>
        <taxon>Dinophyceae</taxon>
        <taxon>Suessiales</taxon>
        <taxon>Suessiaceae</taxon>
        <taxon>Polarella</taxon>
    </lineage>
</organism>
<evidence type="ECO:0000256" key="5">
    <source>
        <dbReference type="PIRSR" id="PIRSR602401-1"/>
    </source>
</evidence>
<dbReference type="PROSITE" id="PS50089">
    <property type="entry name" value="ZF_RING_2"/>
    <property type="match status" value="1"/>
</dbReference>
<dbReference type="Pfam" id="PF00067">
    <property type="entry name" value="p450"/>
    <property type="match status" value="1"/>
</dbReference>
<keyword evidence="6" id="KW-0862">Zinc</keyword>
<dbReference type="Pfam" id="PF00270">
    <property type="entry name" value="DEAD"/>
    <property type="match status" value="1"/>
</dbReference>
<dbReference type="InterPro" id="IPR014001">
    <property type="entry name" value="Helicase_ATP-bd"/>
</dbReference>
<dbReference type="InterPro" id="IPR013083">
    <property type="entry name" value="Znf_RING/FYVE/PHD"/>
</dbReference>
<gene>
    <name evidence="11" type="ORF">PGLA1383_LOCUS14279</name>
</gene>
<evidence type="ECO:0000256" key="3">
    <source>
        <dbReference type="ARBA" id="ARBA00023002"/>
    </source>
</evidence>
<feature type="binding site" description="axial binding residue" evidence="5">
    <location>
        <position position="855"/>
    </location>
    <ligand>
        <name>heme</name>
        <dbReference type="ChEBI" id="CHEBI:30413"/>
    </ligand>
    <ligandPart>
        <name>Fe</name>
        <dbReference type="ChEBI" id="CHEBI:18248"/>
    </ligandPart>
</feature>
<dbReference type="OrthoDB" id="1470350at2759"/>
<keyword evidence="6" id="KW-0863">Zinc-finger</keyword>
<dbReference type="Gene3D" id="3.30.40.10">
    <property type="entry name" value="Zinc/RING finger domain, C3HC4 (zinc finger)"/>
    <property type="match status" value="1"/>
</dbReference>
<evidence type="ECO:0000313" key="12">
    <source>
        <dbReference type="Proteomes" id="UP000654075"/>
    </source>
</evidence>
<dbReference type="SMART" id="SM00487">
    <property type="entry name" value="DEXDc"/>
    <property type="match status" value="1"/>
</dbReference>
<dbReference type="GO" id="GO:0004497">
    <property type="term" value="F:monooxygenase activity"/>
    <property type="evidence" value="ECO:0007669"/>
    <property type="project" value="InterPro"/>
</dbReference>
<dbReference type="SUPFAM" id="SSF48264">
    <property type="entry name" value="Cytochrome P450"/>
    <property type="match status" value="1"/>
</dbReference>
<evidence type="ECO:0000259" key="9">
    <source>
        <dbReference type="PROSITE" id="PS50089"/>
    </source>
</evidence>
<dbReference type="Proteomes" id="UP000654075">
    <property type="component" value="Unassembled WGS sequence"/>
</dbReference>
<dbReference type="SMART" id="SM00184">
    <property type="entry name" value="RING"/>
    <property type="match status" value="1"/>
</dbReference>
<keyword evidence="2 5" id="KW-0479">Metal-binding</keyword>
<dbReference type="InterPro" id="IPR036396">
    <property type="entry name" value="Cyt_P450_sf"/>
</dbReference>
<feature type="region of interest" description="Disordered" evidence="7">
    <location>
        <begin position="1"/>
        <end position="22"/>
    </location>
</feature>
<dbReference type="PRINTS" id="PR00463">
    <property type="entry name" value="EP450I"/>
</dbReference>
<feature type="transmembrane region" description="Helical" evidence="8">
    <location>
        <begin position="225"/>
        <end position="248"/>
    </location>
</feature>
<keyword evidence="8" id="KW-1133">Transmembrane helix</keyword>
<evidence type="ECO:0000259" key="10">
    <source>
        <dbReference type="PROSITE" id="PS51192"/>
    </source>
</evidence>
<evidence type="ECO:0000313" key="11">
    <source>
        <dbReference type="EMBL" id="CAE8595782.1"/>
    </source>
</evidence>
<protein>
    <submittedName>
        <fullName evidence="11">Uncharacterized protein</fullName>
    </submittedName>
</protein>